<reference evidence="3 4" key="1">
    <citation type="submission" date="2020-07" db="EMBL/GenBank/DDBJ databases">
        <title>The yeast mating-type switching endonuclease HO is a domesticated member of an unorthodox homing genetic element family.</title>
        <authorList>
            <person name="Coughlan A.Y."/>
            <person name="Lombardi L."/>
            <person name="Braun-Galleani S."/>
            <person name="Martos A.R."/>
            <person name="Galeote V."/>
            <person name="Bigey F."/>
            <person name="Dequin S."/>
            <person name="Byrne K.P."/>
            <person name="Wolfe K.H."/>
        </authorList>
    </citation>
    <scope>NUCLEOTIDE SEQUENCE [LARGE SCALE GENOMIC DNA]</scope>
    <source>
        <strain evidence="3 4">NRRL Y-6702</strain>
    </source>
</reference>
<dbReference type="GeneID" id="59234159"/>
<dbReference type="InterPro" id="IPR022210">
    <property type="entry name" value="TF_GCR1-like"/>
</dbReference>
<name>A0A7H9AWC0_ZYGMR</name>
<proteinExistence type="predicted"/>
<sequence>MSLEEIVSFFEIQMDDLFQECISLRETASQFNEQKFDTVSVHSTSFHVLEKRFEMVQNRHIALYNDLSSLRLILNRMSSNDVSTTDHKWNKNVSWEMQSLTSGNTCNDENSDGTRNSYLNGSSDSLRSQLNRFSNDIHIHPLLLNQDEEPSHNQIMLINYRTQEAPRIDLKLSGYLQSRLNTHCTKSNENDASDISDLYSGNAFDGSICDAKIDNGITKSPIPDLQMDQSPNTVAELYEQLITISLPRLRSFQKKFGKVQVNKIPSIRTFQRRKALLVEINNFSLIHNRTIIDSIKFFEKYRLDREKTVAWLYSNIDELQGHFFMK</sequence>
<evidence type="ECO:0000259" key="2">
    <source>
        <dbReference type="Pfam" id="PF12550"/>
    </source>
</evidence>
<evidence type="ECO:0000256" key="1">
    <source>
        <dbReference type="SAM" id="MobiDB-lite"/>
    </source>
</evidence>
<dbReference type="KEGG" id="zmk:HG535_0A04630"/>
<evidence type="ECO:0000313" key="3">
    <source>
        <dbReference type="EMBL" id="QLG70523.1"/>
    </source>
</evidence>
<dbReference type="RefSeq" id="XP_037142251.1">
    <property type="nucleotide sequence ID" value="XM_037286356.1"/>
</dbReference>
<dbReference type="OrthoDB" id="4061572at2759"/>
<dbReference type="Pfam" id="PF12550">
    <property type="entry name" value="GCR1_C"/>
    <property type="match status" value="1"/>
</dbReference>
<dbReference type="AlphaFoldDB" id="A0A7H9AWC0"/>
<evidence type="ECO:0000313" key="4">
    <source>
        <dbReference type="Proteomes" id="UP000509704"/>
    </source>
</evidence>
<feature type="domain" description="Transcription activator GCR1-like" evidence="2">
    <location>
        <begin position="226"/>
        <end position="302"/>
    </location>
</feature>
<protein>
    <recommendedName>
        <fullName evidence="2">Transcription activator GCR1-like domain-containing protein</fullName>
    </recommendedName>
</protein>
<gene>
    <name evidence="3" type="ORF">HG535_0A04630</name>
</gene>
<dbReference type="Proteomes" id="UP000509704">
    <property type="component" value="Chromosome 1"/>
</dbReference>
<accession>A0A7H9AWC0</accession>
<feature type="region of interest" description="Disordered" evidence="1">
    <location>
        <begin position="101"/>
        <end position="121"/>
    </location>
</feature>
<dbReference type="EMBL" id="CP058604">
    <property type="protein sequence ID" value="QLG70523.1"/>
    <property type="molecule type" value="Genomic_DNA"/>
</dbReference>
<organism evidence="3 4">
    <name type="scientific">Zygotorulaspora mrakii</name>
    <name type="common">Zygosaccharomyces mrakii</name>
    <dbReference type="NCBI Taxonomy" id="42260"/>
    <lineage>
        <taxon>Eukaryota</taxon>
        <taxon>Fungi</taxon>
        <taxon>Dikarya</taxon>
        <taxon>Ascomycota</taxon>
        <taxon>Saccharomycotina</taxon>
        <taxon>Saccharomycetes</taxon>
        <taxon>Saccharomycetales</taxon>
        <taxon>Saccharomycetaceae</taxon>
        <taxon>Zygotorulaspora</taxon>
    </lineage>
</organism>
<keyword evidence="4" id="KW-1185">Reference proteome</keyword>